<dbReference type="GO" id="GO:0043161">
    <property type="term" value="P:proteasome-mediated ubiquitin-dependent protein catabolic process"/>
    <property type="evidence" value="ECO:0007669"/>
    <property type="project" value="TreeGrafter"/>
</dbReference>
<dbReference type="InParanoid" id="E1Z986"/>
<organism evidence="5">
    <name type="scientific">Chlorella variabilis</name>
    <name type="common">Green alga</name>
    <dbReference type="NCBI Taxonomy" id="554065"/>
    <lineage>
        <taxon>Eukaryota</taxon>
        <taxon>Viridiplantae</taxon>
        <taxon>Chlorophyta</taxon>
        <taxon>core chlorophytes</taxon>
        <taxon>Trebouxiophyceae</taxon>
        <taxon>Chlorellales</taxon>
        <taxon>Chlorellaceae</taxon>
        <taxon>Chlorella clade</taxon>
        <taxon>Chlorella</taxon>
    </lineage>
</organism>
<dbReference type="PROSITE" id="PS50250">
    <property type="entry name" value="PCI"/>
    <property type="match status" value="1"/>
</dbReference>
<dbReference type="GO" id="GO:0005829">
    <property type="term" value="C:cytosol"/>
    <property type="evidence" value="ECO:0007669"/>
    <property type="project" value="TreeGrafter"/>
</dbReference>
<reference evidence="4 5" key="1">
    <citation type="journal article" date="2010" name="Plant Cell">
        <title>The Chlorella variabilis NC64A genome reveals adaptation to photosymbiosis, coevolution with viruses, and cryptic sex.</title>
        <authorList>
            <person name="Blanc G."/>
            <person name="Duncan G."/>
            <person name="Agarkova I."/>
            <person name="Borodovsky M."/>
            <person name="Gurnon J."/>
            <person name="Kuo A."/>
            <person name="Lindquist E."/>
            <person name="Lucas S."/>
            <person name="Pangilinan J."/>
            <person name="Polle J."/>
            <person name="Salamov A."/>
            <person name="Terry A."/>
            <person name="Yamada T."/>
            <person name="Dunigan D.D."/>
            <person name="Grigoriev I.V."/>
            <person name="Claverie J.M."/>
            <person name="Van Etten J.L."/>
        </authorList>
    </citation>
    <scope>NUCLEOTIDE SEQUENCE [LARGE SCALE GENOMIC DNA]</scope>
    <source>
        <strain evidence="4 5">NC64A</strain>
    </source>
</reference>
<protein>
    <recommendedName>
        <fullName evidence="3">PCI domain-containing protein</fullName>
    </recommendedName>
</protein>
<evidence type="ECO:0000259" key="3">
    <source>
        <dbReference type="PROSITE" id="PS50250"/>
    </source>
</evidence>
<proteinExistence type="inferred from homology"/>
<dbReference type="InterPro" id="IPR000717">
    <property type="entry name" value="PCI_dom"/>
</dbReference>
<sequence>MADLGPATAGFAQLQAAFSKGDLAACKQLLSRLKLELTKLPALPPVYEPSPNAQQQLTLARQVLELAVFLSIKQGDEVAFERNFAQLRVYYGDARPLLPPSDQEATLTALNLLRLLVQNRIAEFHTELEVVPPAVQAAGEVAQVVELEQWLMEGAYNKVLDARARAASDYYKHFLDQLSSTVREEVASCSERAYNSLSVADAAAMMMLGSEAEVVEFAAEHGWEVSNGRITFKPAADKDAAAAAAALPSLDIINHCLNYAREVERIV</sequence>
<dbReference type="FunFam" id="1.25.40.990:FF:000001">
    <property type="entry name" value="26S proteasome non-ATPase regulatory subunit"/>
    <property type="match status" value="1"/>
</dbReference>
<dbReference type="Gene3D" id="1.25.40.990">
    <property type="match status" value="1"/>
</dbReference>
<accession>E1Z986</accession>
<dbReference type="Proteomes" id="UP000008141">
    <property type="component" value="Unassembled WGS sequence"/>
</dbReference>
<gene>
    <name evidence="4" type="ORF">CHLNCDRAFT_142990</name>
</gene>
<keyword evidence="2" id="KW-0647">Proteasome</keyword>
<dbReference type="GeneID" id="17357008"/>
<feature type="domain" description="PCI" evidence="3">
    <location>
        <begin position="78"/>
        <end position="248"/>
    </location>
</feature>
<evidence type="ECO:0000313" key="4">
    <source>
        <dbReference type="EMBL" id="EFN57735.1"/>
    </source>
</evidence>
<evidence type="ECO:0000313" key="5">
    <source>
        <dbReference type="Proteomes" id="UP000008141"/>
    </source>
</evidence>
<dbReference type="eggNOG" id="KOG3151">
    <property type="taxonomic scope" value="Eukaryota"/>
</dbReference>
<dbReference type="FunCoup" id="E1Z986">
    <property type="interactions" value="2001"/>
</dbReference>
<dbReference type="InterPro" id="IPR006746">
    <property type="entry name" value="26S_Psome_Rpn12"/>
</dbReference>
<dbReference type="PANTHER" id="PTHR12387:SF0">
    <property type="entry name" value="26S PROTEASOME NON-ATPASE REGULATORY SUBUNIT 8"/>
    <property type="match status" value="1"/>
</dbReference>
<dbReference type="STRING" id="554065.E1Z986"/>
<dbReference type="RefSeq" id="XP_005849837.1">
    <property type="nucleotide sequence ID" value="XM_005849775.1"/>
</dbReference>
<dbReference type="InterPro" id="IPR033464">
    <property type="entry name" value="CSN8_PSD8_EIF3K"/>
</dbReference>
<comment type="similarity">
    <text evidence="1">Belongs to the proteasome subunit S14 family.</text>
</comment>
<dbReference type="PANTHER" id="PTHR12387">
    <property type="entry name" value="26S PROTEASOME NON-ATPASE REGULATORY SUBUNIT 8"/>
    <property type="match status" value="1"/>
</dbReference>
<name>E1Z986_CHLVA</name>
<keyword evidence="5" id="KW-1185">Reference proteome</keyword>
<dbReference type="EMBL" id="GL433839">
    <property type="protein sequence ID" value="EFN57735.1"/>
    <property type="molecule type" value="Genomic_DNA"/>
</dbReference>
<dbReference type="GO" id="GO:0008541">
    <property type="term" value="C:proteasome regulatory particle, lid subcomplex"/>
    <property type="evidence" value="ECO:0007669"/>
    <property type="project" value="TreeGrafter"/>
</dbReference>
<evidence type="ECO:0000256" key="2">
    <source>
        <dbReference type="ARBA" id="ARBA00022942"/>
    </source>
</evidence>
<dbReference type="OrthoDB" id="8775810at2759"/>
<dbReference type="Pfam" id="PF10075">
    <property type="entry name" value="CSN8_PSD8_EIF3K"/>
    <property type="match status" value="1"/>
</dbReference>
<dbReference type="AlphaFoldDB" id="E1Z986"/>
<evidence type="ECO:0000256" key="1">
    <source>
        <dbReference type="ARBA" id="ARBA00009627"/>
    </source>
</evidence>
<dbReference type="KEGG" id="cvr:CHLNCDRAFT_142990"/>
<dbReference type="OMA" id="HIMDGYF"/>
<dbReference type="GO" id="GO:0005634">
    <property type="term" value="C:nucleus"/>
    <property type="evidence" value="ECO:0007669"/>
    <property type="project" value="TreeGrafter"/>
</dbReference>